<protein>
    <recommendedName>
        <fullName evidence="3">Sulfotransferase domain-containing protein</fullName>
    </recommendedName>
</protein>
<dbReference type="InterPro" id="IPR027417">
    <property type="entry name" value="P-loop_NTPase"/>
</dbReference>
<sequence>MRDKENFPPKFVITLGTFYSGAGAVYDFLSGRSDSYDPLNGEEYLLPQVPYGIMSLHASCGFFFSHPSAHLNIVKFKKIAYKLGRKHTKYNPGMGYGDNINAYYKLIDLYVDSLVVSSLPYNSHWEWFTAPFFKRIYNRLKIINKDYAKDKYLPTIGVDFVEKTRELHLKMFGVHDKKYTLLNQAGSGWNPVNSTDYFPNRKVILVVRDPRDQYCELKKHKNARSVSEYIDWYKEMMLRIESVDSDFIKIVRFEEFVERHSVVSDEVCDFLSIDKGLYSNYDSVASSKNIGIYKELLDKDELRLIERHLKEYLYNKV</sequence>
<keyword evidence="2" id="KW-1185">Reference proteome</keyword>
<evidence type="ECO:0000313" key="2">
    <source>
        <dbReference type="Proteomes" id="UP000058020"/>
    </source>
</evidence>
<dbReference type="STRING" id="1705394.SP60_02295"/>
<dbReference type="EMBL" id="CP010552">
    <property type="protein sequence ID" value="ALE53197.1"/>
    <property type="molecule type" value="Genomic_DNA"/>
</dbReference>
<dbReference type="SUPFAM" id="SSF52540">
    <property type="entry name" value="P-loop containing nucleoside triphosphate hydrolases"/>
    <property type="match status" value="1"/>
</dbReference>
<dbReference type="AlphaFoldDB" id="A0A0M4PAB3"/>
<evidence type="ECO:0008006" key="3">
    <source>
        <dbReference type="Google" id="ProtNLM"/>
    </source>
</evidence>
<evidence type="ECO:0000313" key="1">
    <source>
        <dbReference type="EMBL" id="ALE53197.1"/>
    </source>
</evidence>
<gene>
    <name evidence="1" type="ORF">SP60_02295</name>
</gene>
<organism evidence="1 2">
    <name type="scientific">Candidatus Thioglobus autotrophicus</name>
    <dbReference type="NCBI Taxonomy" id="1705394"/>
    <lineage>
        <taxon>Bacteria</taxon>
        <taxon>Pseudomonadati</taxon>
        <taxon>Pseudomonadota</taxon>
        <taxon>Gammaproteobacteria</taxon>
        <taxon>Candidatus Pseudothioglobaceae</taxon>
        <taxon>Candidatus Thioglobus</taxon>
    </lineage>
</organism>
<dbReference type="KEGG" id="tho:SP60_02295"/>
<reference evidence="1 2" key="1">
    <citation type="journal article" date="2015" name="Genome Announc.">
        <title>Genome Sequence of 'Candidatus Thioglobus autotrophica' Strain EF1, a Chemoautotroph from the SUP05 Clade of Marine Gammaproteobacteria.</title>
        <authorList>
            <person name="Shah V."/>
            <person name="Morris R.M."/>
        </authorList>
    </citation>
    <scope>NUCLEOTIDE SEQUENCE [LARGE SCALE GENOMIC DNA]</scope>
    <source>
        <strain evidence="1 2">EF1</strain>
    </source>
</reference>
<dbReference type="Proteomes" id="UP000058020">
    <property type="component" value="Chromosome"/>
</dbReference>
<dbReference type="Gene3D" id="3.40.50.300">
    <property type="entry name" value="P-loop containing nucleotide triphosphate hydrolases"/>
    <property type="match status" value="1"/>
</dbReference>
<accession>A0A0M4PAB3</accession>
<proteinExistence type="predicted"/>
<name>A0A0M4PAB3_9GAMM</name>